<sequence length="84" mass="9475">MRTLTINEFCIKYIWGSEGVGAPKSEIWINGQATGQRIPVGTVEAAVGWKDYYLIITSDSYRSEDFLDILLLNKQFILQNSACI</sequence>
<organism evidence="1 2">
    <name type="scientific">Glaciimonas immobilis</name>
    <dbReference type="NCBI Taxonomy" id="728004"/>
    <lineage>
        <taxon>Bacteria</taxon>
        <taxon>Pseudomonadati</taxon>
        <taxon>Pseudomonadota</taxon>
        <taxon>Betaproteobacteria</taxon>
        <taxon>Burkholderiales</taxon>
        <taxon>Oxalobacteraceae</taxon>
        <taxon>Glaciimonas</taxon>
    </lineage>
</organism>
<comment type="caution">
    <text evidence="1">The sequence shown here is derived from an EMBL/GenBank/DDBJ whole genome shotgun (WGS) entry which is preliminary data.</text>
</comment>
<protein>
    <submittedName>
        <fullName evidence="1">Uncharacterized protein</fullName>
    </submittedName>
</protein>
<dbReference type="AlphaFoldDB" id="A0A840RV15"/>
<name>A0A840RV15_9BURK</name>
<evidence type="ECO:0000313" key="2">
    <source>
        <dbReference type="Proteomes" id="UP000571084"/>
    </source>
</evidence>
<evidence type="ECO:0000313" key="1">
    <source>
        <dbReference type="EMBL" id="MBB5201453.1"/>
    </source>
</evidence>
<accession>A0A840RV15</accession>
<dbReference type="Proteomes" id="UP000571084">
    <property type="component" value="Unassembled WGS sequence"/>
</dbReference>
<reference evidence="1 2" key="1">
    <citation type="submission" date="2020-08" db="EMBL/GenBank/DDBJ databases">
        <title>Genomic Encyclopedia of Type Strains, Phase IV (KMG-IV): sequencing the most valuable type-strain genomes for metagenomic binning, comparative biology and taxonomic classification.</title>
        <authorList>
            <person name="Goeker M."/>
        </authorList>
    </citation>
    <scope>NUCLEOTIDE SEQUENCE [LARGE SCALE GENOMIC DNA]</scope>
    <source>
        <strain evidence="1 2">DSM 23240</strain>
    </source>
</reference>
<gene>
    <name evidence="1" type="ORF">HNR39_003306</name>
</gene>
<dbReference type="EMBL" id="JACHHQ010000007">
    <property type="protein sequence ID" value="MBB5201453.1"/>
    <property type="molecule type" value="Genomic_DNA"/>
</dbReference>
<dbReference type="RefSeq" id="WP_168053839.1">
    <property type="nucleotide sequence ID" value="NZ_JAAOZT010000003.1"/>
</dbReference>
<proteinExistence type="predicted"/>
<keyword evidence="2" id="KW-1185">Reference proteome</keyword>